<dbReference type="Pfam" id="PF08240">
    <property type="entry name" value="ADH_N"/>
    <property type="match status" value="1"/>
</dbReference>
<dbReference type="SUPFAM" id="SSF50129">
    <property type="entry name" value="GroES-like"/>
    <property type="match status" value="1"/>
</dbReference>
<feature type="domain" description="Enoyl reductase (ER)" evidence="2">
    <location>
        <begin position="10"/>
        <end position="340"/>
    </location>
</feature>
<evidence type="ECO:0000313" key="4">
    <source>
        <dbReference type="Proteomes" id="UP000741360"/>
    </source>
</evidence>
<keyword evidence="1" id="KW-0521">NADP</keyword>
<dbReference type="CDD" id="cd08266">
    <property type="entry name" value="Zn_ADH_like1"/>
    <property type="match status" value="1"/>
</dbReference>
<dbReference type="InterPro" id="IPR036291">
    <property type="entry name" value="NAD(P)-bd_dom_sf"/>
</dbReference>
<evidence type="ECO:0000256" key="1">
    <source>
        <dbReference type="ARBA" id="ARBA00022857"/>
    </source>
</evidence>
<dbReference type="EMBL" id="JACPSX010000154">
    <property type="protein sequence ID" value="MBI3014998.1"/>
    <property type="molecule type" value="Genomic_DNA"/>
</dbReference>
<dbReference type="SMART" id="SM00829">
    <property type="entry name" value="PKS_ER"/>
    <property type="match status" value="1"/>
</dbReference>
<dbReference type="InterPro" id="IPR013149">
    <property type="entry name" value="ADH-like_C"/>
</dbReference>
<comment type="caution">
    <text evidence="3">The sequence shown here is derived from an EMBL/GenBank/DDBJ whole genome shotgun (WGS) entry which is preliminary data.</text>
</comment>
<accession>A0A932GPK7</accession>
<dbReference type="InterPro" id="IPR013154">
    <property type="entry name" value="ADH-like_N"/>
</dbReference>
<dbReference type="Pfam" id="PF00107">
    <property type="entry name" value="ADH_zinc_N"/>
    <property type="match status" value="1"/>
</dbReference>
<dbReference type="InterPro" id="IPR051603">
    <property type="entry name" value="Zinc-ADH_QOR/CCCR"/>
</dbReference>
<reference evidence="3" key="1">
    <citation type="submission" date="2020-07" db="EMBL/GenBank/DDBJ databases">
        <title>Huge and variable diversity of episymbiotic CPR bacteria and DPANN archaea in groundwater ecosystems.</title>
        <authorList>
            <person name="He C.Y."/>
            <person name="Keren R."/>
            <person name="Whittaker M."/>
            <person name="Farag I.F."/>
            <person name="Doudna J."/>
            <person name="Cate J.H.D."/>
            <person name="Banfield J.F."/>
        </authorList>
    </citation>
    <scope>NUCLEOTIDE SEQUENCE</scope>
    <source>
        <strain evidence="3">NC_groundwater_717_Ag_S-0.2um_59_8</strain>
    </source>
</reference>
<dbReference type="PANTHER" id="PTHR44154:SF1">
    <property type="entry name" value="QUINONE OXIDOREDUCTASE"/>
    <property type="match status" value="1"/>
</dbReference>
<gene>
    <name evidence="3" type="ORF">HYY65_08090</name>
</gene>
<sequence length="343" mass="37388">MKAVIFEQHGDLDVLKYTDIPEPVPGPGEALVRVKACALNHLDIWVRQGLPGAQIPMPHILGCESSGEVVRTVGEAGRIKPGDQVLVPPGLSCGHCEYCRTGYDSLCPEYRMMGYHLQGGYAEYLKAASANLIPISPDLSFEEWAAVPLVFLTAWHMLVTRAGVQPGEEVLVQAAGSGVGSAAIQIARLCGARVIATAGTEEKLKKARDLGAHDTINYAEKNFVEEISRLTDQRGVDLVFEHVGSKTFEKSLACLAKRGRVITCGATAGAQVTLDLRFLFVRQHAIMGSYMGGHKELLDIIKLVKRGALRPVVDKVYPLELACEAQRRMIERQQFGKIVLRCS</sequence>
<dbReference type="InterPro" id="IPR020843">
    <property type="entry name" value="ER"/>
</dbReference>
<organism evidence="3 4">
    <name type="scientific">Tectimicrobiota bacterium</name>
    <dbReference type="NCBI Taxonomy" id="2528274"/>
    <lineage>
        <taxon>Bacteria</taxon>
        <taxon>Pseudomonadati</taxon>
        <taxon>Nitrospinota/Tectimicrobiota group</taxon>
        <taxon>Candidatus Tectimicrobiota</taxon>
    </lineage>
</organism>
<dbReference type="PANTHER" id="PTHR44154">
    <property type="entry name" value="QUINONE OXIDOREDUCTASE"/>
    <property type="match status" value="1"/>
</dbReference>
<name>A0A932GPK7_UNCTE</name>
<dbReference type="SUPFAM" id="SSF51735">
    <property type="entry name" value="NAD(P)-binding Rossmann-fold domains"/>
    <property type="match status" value="1"/>
</dbReference>
<dbReference type="Proteomes" id="UP000741360">
    <property type="component" value="Unassembled WGS sequence"/>
</dbReference>
<proteinExistence type="predicted"/>
<dbReference type="AlphaFoldDB" id="A0A932GPK7"/>
<dbReference type="Gene3D" id="3.90.180.10">
    <property type="entry name" value="Medium-chain alcohol dehydrogenases, catalytic domain"/>
    <property type="match status" value="1"/>
</dbReference>
<evidence type="ECO:0000259" key="2">
    <source>
        <dbReference type="SMART" id="SM00829"/>
    </source>
</evidence>
<protein>
    <submittedName>
        <fullName evidence="3">Zinc-binding dehydrogenase</fullName>
    </submittedName>
</protein>
<dbReference type="Gene3D" id="3.40.50.720">
    <property type="entry name" value="NAD(P)-binding Rossmann-like Domain"/>
    <property type="match status" value="1"/>
</dbReference>
<dbReference type="GO" id="GO:0016491">
    <property type="term" value="F:oxidoreductase activity"/>
    <property type="evidence" value="ECO:0007669"/>
    <property type="project" value="InterPro"/>
</dbReference>
<evidence type="ECO:0000313" key="3">
    <source>
        <dbReference type="EMBL" id="MBI3014998.1"/>
    </source>
</evidence>
<dbReference type="InterPro" id="IPR011032">
    <property type="entry name" value="GroES-like_sf"/>
</dbReference>